<gene>
    <name evidence="1" type="ORF">MRB53_034734</name>
</gene>
<keyword evidence="2" id="KW-1185">Reference proteome</keyword>
<proteinExistence type="predicted"/>
<reference evidence="1 2" key="1">
    <citation type="journal article" date="2022" name="Hortic Res">
        <title>A haplotype resolved chromosomal level avocado genome allows analysis of novel avocado genes.</title>
        <authorList>
            <person name="Nath O."/>
            <person name="Fletcher S.J."/>
            <person name="Hayward A."/>
            <person name="Shaw L.M."/>
            <person name="Masouleh A.K."/>
            <person name="Furtado A."/>
            <person name="Henry R.J."/>
            <person name="Mitter N."/>
        </authorList>
    </citation>
    <scope>NUCLEOTIDE SEQUENCE [LARGE SCALE GENOMIC DNA]</scope>
    <source>
        <strain evidence="2">cv. Hass</strain>
    </source>
</reference>
<evidence type="ECO:0000313" key="1">
    <source>
        <dbReference type="EMBL" id="KAJ8615362.1"/>
    </source>
</evidence>
<comment type="caution">
    <text evidence="1">The sequence shown here is derived from an EMBL/GenBank/DDBJ whole genome shotgun (WGS) entry which is preliminary data.</text>
</comment>
<name>A0ACC2K350_PERAE</name>
<protein>
    <submittedName>
        <fullName evidence="1">Uncharacterized protein</fullName>
    </submittedName>
</protein>
<dbReference type="EMBL" id="CM056820">
    <property type="protein sequence ID" value="KAJ8615362.1"/>
    <property type="molecule type" value="Genomic_DNA"/>
</dbReference>
<evidence type="ECO:0000313" key="2">
    <source>
        <dbReference type="Proteomes" id="UP001234297"/>
    </source>
</evidence>
<dbReference type="Proteomes" id="UP001234297">
    <property type="component" value="Chromosome 12"/>
</dbReference>
<sequence length="147" mass="16340">MVDSGGSTSQMPADRSDDVEPCNASFFFNHTQSLMTTLQLQRAPAIDVIPDFDSPWWTAAKKADKDALCNCLLDYPSHDVDAVDEDSRPPSPFCNSAVARTPQAVAVNACPLRWDTRQSQLGDRRRSALAYDPTWIRMPFHCFCSAI</sequence>
<accession>A0ACC2K350</accession>
<organism evidence="1 2">
    <name type="scientific">Persea americana</name>
    <name type="common">Avocado</name>
    <dbReference type="NCBI Taxonomy" id="3435"/>
    <lineage>
        <taxon>Eukaryota</taxon>
        <taxon>Viridiplantae</taxon>
        <taxon>Streptophyta</taxon>
        <taxon>Embryophyta</taxon>
        <taxon>Tracheophyta</taxon>
        <taxon>Spermatophyta</taxon>
        <taxon>Magnoliopsida</taxon>
        <taxon>Magnoliidae</taxon>
        <taxon>Laurales</taxon>
        <taxon>Lauraceae</taxon>
        <taxon>Persea</taxon>
    </lineage>
</organism>